<sequence>MSNLRQAGGRGTMTTLRTALLLTVLVLGCNGLVKDIADASPLDNLRLKSTKDVLATQERMKEMNETKSTEFGNFAKTKVHQALRKSGAWFSNAVLPFRHFWNSQVNFNSNFLARFNLQNLFWSKQTDSNQLNRSKEIQTVTEIDLSFNEHFIKHSGKKNITFGTENVGSSHDLHAEFETDKDHHGLVGTGKLLERQPFKARKLQLKLVKNEANPLVIEEQLPYITREQRQIDHNLISNVQRIFSKLLGSKFAIPVNPQQIMNNNYSTPQRLSKSSGSFLTKFFSYFMGSTDNQDDSDDKDLEIELETENNLVDEASTDLMGQRILEKLEPVLTDTFGHSNFSVGELLEVLQNPSGIEEKLLSRTSIEHARELVDVFSFYEGLSLSNMVESLSKTNPSSVSEYLSRVGSEVRSSLQQIWNLSFSPDIESTDLPADERDVPSLLQNPQPKNINISFAISTSPKNYTFVGAFPKFNFTSPFLNITKPAFINNNTGLLLGLPLLAALTAGALLGLGGVLAILIASHIHYKDKDNDYEGYGDEGYGHTGYDGGHVIVAVPTDDGYGKKSKKSRPKVTRHKTVRGRIQKARTTKVRPSYGTIHSAPKKKGGGGYSHRKRIQKGDSYFYDDPEDSGLYTRSLEFPDWQYAKKDEQPRYVRLSSREIKKNSPIMDSSRLFDSSHKEDKQSQEYKWVYTARDSKEKRQKNEYHKDKIYESSEGSRHEKRDVFESWERGRKEIYKPLTKYSSQEEVKDGSDERPRADKPFRGTLVLEEMGSLEDILYRGNTKKRQQSKRKNISKRKSGSERDSIGQYATQVDTIIPSKDKPLSEVGNIPGIEWNLESSAVSPEGVSVKDLVIESNSPLNEEWGSSQRANSGGGGVLKSDGAMDARRKLNVLLDRYRQYTRNVFTAENRNGVPLASHLTANSYGNVSTSDQVITNETNNTPFQRRLLSVEPEHSEPQKFSSASSLQTSASSVHLIKSVLDTPLPEMPHTTRVRSRSTAASRRTSDTTTSSVTAAPPGEQLFSQQRVQEQREYRVPPGRRFRLAPPLNMP</sequence>
<evidence type="ECO:0000256" key="2">
    <source>
        <dbReference type="SAM" id="SignalP"/>
    </source>
</evidence>
<feature type="region of interest" description="Disordered" evidence="1">
    <location>
        <begin position="777"/>
        <end position="809"/>
    </location>
</feature>
<feature type="signal peptide" evidence="2">
    <location>
        <begin position="1"/>
        <end position="31"/>
    </location>
</feature>
<feature type="region of interest" description="Disordered" evidence="1">
    <location>
        <begin position="859"/>
        <end position="880"/>
    </location>
</feature>
<accession>A0A8B7NSW8</accession>
<protein>
    <submittedName>
        <fullName evidence="4">Uncharacterized protein LOC108673477</fullName>
    </submittedName>
</protein>
<evidence type="ECO:0000313" key="4">
    <source>
        <dbReference type="RefSeq" id="XP_018016805.1"/>
    </source>
</evidence>
<dbReference type="OrthoDB" id="10607696at2759"/>
<name>A0A8B7NSW8_HYAAZ</name>
<keyword evidence="3" id="KW-1185">Reference proteome</keyword>
<evidence type="ECO:0000313" key="3">
    <source>
        <dbReference type="Proteomes" id="UP000694843"/>
    </source>
</evidence>
<dbReference type="RefSeq" id="XP_018016805.1">
    <property type="nucleotide sequence ID" value="XM_018161316.2"/>
</dbReference>
<dbReference type="KEGG" id="hazt:108673477"/>
<feature type="compositionally biased region" description="Low complexity" evidence="1">
    <location>
        <begin position="994"/>
        <end position="1013"/>
    </location>
</feature>
<dbReference type="GeneID" id="108673477"/>
<feature type="compositionally biased region" description="Polar residues" evidence="1">
    <location>
        <begin position="859"/>
        <end position="869"/>
    </location>
</feature>
<gene>
    <name evidence="4" type="primary">LOC108673477</name>
</gene>
<organism evidence="3 4">
    <name type="scientific">Hyalella azteca</name>
    <name type="common">Amphipod</name>
    <dbReference type="NCBI Taxonomy" id="294128"/>
    <lineage>
        <taxon>Eukaryota</taxon>
        <taxon>Metazoa</taxon>
        <taxon>Ecdysozoa</taxon>
        <taxon>Arthropoda</taxon>
        <taxon>Crustacea</taxon>
        <taxon>Multicrustacea</taxon>
        <taxon>Malacostraca</taxon>
        <taxon>Eumalacostraca</taxon>
        <taxon>Peracarida</taxon>
        <taxon>Amphipoda</taxon>
        <taxon>Senticaudata</taxon>
        <taxon>Talitrida</taxon>
        <taxon>Talitroidea</taxon>
        <taxon>Hyalellidae</taxon>
        <taxon>Hyalella</taxon>
    </lineage>
</organism>
<feature type="compositionally biased region" description="Basic residues" evidence="1">
    <location>
        <begin position="562"/>
        <end position="588"/>
    </location>
</feature>
<feature type="compositionally biased region" description="Basic residues" evidence="1">
    <location>
        <begin position="780"/>
        <end position="796"/>
    </location>
</feature>
<feature type="region of interest" description="Disordered" evidence="1">
    <location>
        <begin position="559"/>
        <end position="621"/>
    </location>
</feature>
<dbReference type="AlphaFoldDB" id="A0A8B7NSW8"/>
<evidence type="ECO:0000256" key="1">
    <source>
        <dbReference type="SAM" id="MobiDB-lite"/>
    </source>
</evidence>
<feature type="region of interest" description="Disordered" evidence="1">
    <location>
        <begin position="739"/>
        <end position="761"/>
    </location>
</feature>
<keyword evidence="2" id="KW-0732">Signal</keyword>
<feature type="compositionally biased region" description="Basic and acidic residues" evidence="1">
    <location>
        <begin position="742"/>
        <end position="760"/>
    </location>
</feature>
<dbReference type="Proteomes" id="UP000694843">
    <property type="component" value="Unplaced"/>
</dbReference>
<feature type="chain" id="PRO_5034305113" evidence="2">
    <location>
        <begin position="32"/>
        <end position="1048"/>
    </location>
</feature>
<proteinExistence type="predicted"/>
<reference evidence="4" key="1">
    <citation type="submission" date="2025-08" db="UniProtKB">
        <authorList>
            <consortium name="RefSeq"/>
        </authorList>
    </citation>
    <scope>IDENTIFICATION</scope>
    <source>
        <tissue evidence="4">Whole organism</tissue>
    </source>
</reference>
<dbReference type="PROSITE" id="PS51257">
    <property type="entry name" value="PROKAR_LIPOPROTEIN"/>
    <property type="match status" value="1"/>
</dbReference>
<feature type="compositionally biased region" description="Basic residues" evidence="1">
    <location>
        <begin position="599"/>
        <end position="614"/>
    </location>
</feature>
<feature type="region of interest" description="Disordered" evidence="1">
    <location>
        <begin position="977"/>
        <end position="1048"/>
    </location>
</feature>